<protein>
    <submittedName>
        <fullName evidence="2">Uncharacterized protein</fullName>
    </submittedName>
</protein>
<keyword evidence="3" id="KW-1185">Reference proteome</keyword>
<organism evidence="2 3">
    <name type="scientific">Desulfosporosinus nitroreducens</name>
    <dbReference type="NCBI Taxonomy" id="2018668"/>
    <lineage>
        <taxon>Bacteria</taxon>
        <taxon>Bacillati</taxon>
        <taxon>Bacillota</taxon>
        <taxon>Clostridia</taxon>
        <taxon>Eubacteriales</taxon>
        <taxon>Desulfitobacteriaceae</taxon>
        <taxon>Desulfosporosinus</taxon>
    </lineage>
</organism>
<sequence length="226" mass="26113">MNPLISISIFLLTVLIGGAVYFFMIQKQKKQRKAENKDQETAQEFTNVKDIRDKYLYTRDHLIFQYLNIDAVSIDLLSQREKESLTRRLTAELSGDQQTLKLIAVSRPVDISPLINEYAELLATSSNPKQKELLRKETAAISNYALSGEVVERQFYLPLWQRYEDDCEQDISRRTKDVKAAFESSKVPCEILKEKDITRLCNLINNPAYVHLEDMDTSPFFPILAN</sequence>
<reference evidence="2" key="1">
    <citation type="submission" date="2022-05" db="EMBL/GenBank/DDBJ databases">
        <title>Expanded diversity of anoxic marine methylotrophy in a Black Sea sulfate reducing microorganism.</title>
        <authorList>
            <person name="Fischer P.Q."/>
            <person name="Stams A.J.M."/>
            <person name="Villanueva L."/>
            <person name="Sousa D.Z."/>
        </authorList>
    </citation>
    <scope>NUCLEOTIDE SEQUENCE</scope>
    <source>
        <strain evidence="2">P130</strain>
    </source>
</reference>
<evidence type="ECO:0000313" key="3">
    <source>
        <dbReference type="Proteomes" id="UP001176021"/>
    </source>
</evidence>
<dbReference type="Proteomes" id="UP001176021">
    <property type="component" value="Unassembled WGS sequence"/>
</dbReference>
<keyword evidence="1" id="KW-0472">Membrane</keyword>
<comment type="caution">
    <text evidence="2">The sequence shown here is derived from an EMBL/GenBank/DDBJ whole genome shotgun (WGS) entry which is preliminary data.</text>
</comment>
<proteinExistence type="predicted"/>
<dbReference type="RefSeq" id="WP_302049123.1">
    <property type="nucleotide sequence ID" value="NZ_JAMJEV010000011.1"/>
</dbReference>
<evidence type="ECO:0000256" key="1">
    <source>
        <dbReference type="SAM" id="Phobius"/>
    </source>
</evidence>
<name>A0ABT8QRV3_9FIRM</name>
<evidence type="ECO:0000313" key="2">
    <source>
        <dbReference type="EMBL" id="MDO0824083.1"/>
    </source>
</evidence>
<accession>A0ABT8QRV3</accession>
<dbReference type="EMBL" id="JAMJEV010000011">
    <property type="protein sequence ID" value="MDO0824083.1"/>
    <property type="molecule type" value="Genomic_DNA"/>
</dbReference>
<keyword evidence="1" id="KW-1133">Transmembrane helix</keyword>
<feature type="transmembrane region" description="Helical" evidence="1">
    <location>
        <begin position="6"/>
        <end position="24"/>
    </location>
</feature>
<keyword evidence="1" id="KW-0812">Transmembrane</keyword>
<gene>
    <name evidence="2" type="ORF">M8H41_14670</name>
</gene>